<keyword evidence="3" id="KW-1003">Cell membrane</keyword>
<keyword evidence="5 7" id="KW-1133">Transmembrane helix</keyword>
<feature type="transmembrane region" description="Helical" evidence="7">
    <location>
        <begin position="386"/>
        <end position="403"/>
    </location>
</feature>
<keyword evidence="9" id="KW-1185">Reference proteome</keyword>
<keyword evidence="6 7" id="KW-0472">Membrane</keyword>
<protein>
    <submittedName>
        <fullName evidence="8">MFS transporter</fullName>
    </submittedName>
</protein>
<evidence type="ECO:0000256" key="5">
    <source>
        <dbReference type="ARBA" id="ARBA00022989"/>
    </source>
</evidence>
<feature type="transmembrane region" description="Helical" evidence="7">
    <location>
        <begin position="26"/>
        <end position="49"/>
    </location>
</feature>
<feature type="transmembrane region" description="Helical" evidence="7">
    <location>
        <begin position="87"/>
        <end position="108"/>
    </location>
</feature>
<feature type="transmembrane region" description="Helical" evidence="7">
    <location>
        <begin position="296"/>
        <end position="314"/>
    </location>
</feature>
<dbReference type="EMBL" id="JAHOPB010000004">
    <property type="protein sequence ID" value="MBU8877321.1"/>
    <property type="molecule type" value="Genomic_DNA"/>
</dbReference>
<feature type="transmembrane region" description="Helical" evidence="7">
    <location>
        <begin position="266"/>
        <end position="289"/>
    </location>
</feature>
<evidence type="ECO:0000256" key="6">
    <source>
        <dbReference type="ARBA" id="ARBA00023136"/>
    </source>
</evidence>
<comment type="caution">
    <text evidence="8">The sequence shown here is derived from an EMBL/GenBank/DDBJ whole genome shotgun (WGS) entry which is preliminary data.</text>
</comment>
<evidence type="ECO:0000313" key="9">
    <source>
        <dbReference type="Proteomes" id="UP000727907"/>
    </source>
</evidence>
<evidence type="ECO:0000256" key="7">
    <source>
        <dbReference type="SAM" id="Phobius"/>
    </source>
</evidence>
<evidence type="ECO:0000256" key="1">
    <source>
        <dbReference type="ARBA" id="ARBA00004651"/>
    </source>
</evidence>
<comment type="subcellular location">
    <subcellularLocation>
        <location evidence="1">Cell membrane</location>
        <topology evidence="1">Multi-pass membrane protein</topology>
    </subcellularLocation>
</comment>
<evidence type="ECO:0000256" key="3">
    <source>
        <dbReference type="ARBA" id="ARBA00022475"/>
    </source>
</evidence>
<sequence length="406" mass="42528">MGENNKNTASSFRQVLRTSPMDFWRLWYVGFVVTTVRWLETVAMGLVVYQQTGSALVVAMITMLRLVPMGLFGAFLGAFAERFDRRLTLAGIVGLMMVTSALLSVVAFTGALEVWHLAVASFINGCGWATDNPLRRVMMGEVMGRDRMAIAMALDVGAGNVSRMVGPAVGGLLLAGVGIEGAFLLSVALYASAVAATLMVQSHIPSSPGAGAVLARTWEGVALIFSDRRLGAIMAVTVIYNVFAWPFTSMIPVIGTDRLLLGPEGVGLLTSIDGVGAFAGCVLLALWLTPGWHARAYVGGTAAYLVGLIGFAAAPTPLLAGVALLVTGLAGATFATLQATLVYLAAPIEMRSRILGVLSVCIGTGPIGFVWLGWLADLIGAPEATAITGVTGLLALAATWPLWRRI</sequence>
<dbReference type="Pfam" id="PF05977">
    <property type="entry name" value="MFS_3"/>
    <property type="match status" value="1"/>
</dbReference>
<organism evidence="8 9">
    <name type="scientific">Reyranella humidisoli</name>
    <dbReference type="NCBI Taxonomy" id="2849149"/>
    <lineage>
        <taxon>Bacteria</taxon>
        <taxon>Pseudomonadati</taxon>
        <taxon>Pseudomonadota</taxon>
        <taxon>Alphaproteobacteria</taxon>
        <taxon>Hyphomicrobiales</taxon>
        <taxon>Reyranellaceae</taxon>
        <taxon>Reyranella</taxon>
    </lineage>
</organism>
<evidence type="ECO:0000313" key="8">
    <source>
        <dbReference type="EMBL" id="MBU8877321.1"/>
    </source>
</evidence>
<gene>
    <name evidence="8" type="ORF">KQ910_26370</name>
</gene>
<accession>A0ABS6IRU9</accession>
<name>A0ABS6IRU9_9HYPH</name>
<keyword evidence="4 7" id="KW-0812">Transmembrane</keyword>
<feature type="transmembrane region" description="Helical" evidence="7">
    <location>
        <begin position="55"/>
        <end position="80"/>
    </location>
</feature>
<reference evidence="8 9" key="1">
    <citation type="submission" date="2021-06" db="EMBL/GenBank/DDBJ databases">
        <authorList>
            <person name="Lee D.H."/>
        </authorList>
    </citation>
    <scope>NUCLEOTIDE SEQUENCE [LARGE SCALE GENOMIC DNA]</scope>
    <source>
        <strain evidence="8 9">MMS21-HV4-11</strain>
    </source>
</reference>
<feature type="transmembrane region" description="Helical" evidence="7">
    <location>
        <begin position="354"/>
        <end position="374"/>
    </location>
</feature>
<proteinExistence type="predicted"/>
<evidence type="ECO:0000256" key="2">
    <source>
        <dbReference type="ARBA" id="ARBA00022448"/>
    </source>
</evidence>
<keyword evidence="2" id="KW-0813">Transport</keyword>
<dbReference type="Proteomes" id="UP000727907">
    <property type="component" value="Unassembled WGS sequence"/>
</dbReference>
<dbReference type="CDD" id="cd06173">
    <property type="entry name" value="MFS_MefA_like"/>
    <property type="match status" value="1"/>
</dbReference>
<dbReference type="RefSeq" id="WP_216967069.1">
    <property type="nucleotide sequence ID" value="NZ_JAHOPB010000004.1"/>
</dbReference>
<dbReference type="PANTHER" id="PTHR23513:SF11">
    <property type="entry name" value="STAPHYLOFERRIN A TRANSPORTER"/>
    <property type="match status" value="1"/>
</dbReference>
<evidence type="ECO:0000256" key="4">
    <source>
        <dbReference type="ARBA" id="ARBA00022692"/>
    </source>
</evidence>
<dbReference type="InterPro" id="IPR010290">
    <property type="entry name" value="TM_effector"/>
</dbReference>
<feature type="transmembrane region" description="Helical" evidence="7">
    <location>
        <begin position="232"/>
        <end position="254"/>
    </location>
</feature>
<dbReference type="PANTHER" id="PTHR23513">
    <property type="entry name" value="INTEGRAL MEMBRANE EFFLUX PROTEIN-RELATED"/>
    <property type="match status" value="1"/>
</dbReference>
<feature type="transmembrane region" description="Helical" evidence="7">
    <location>
        <begin position="320"/>
        <end position="342"/>
    </location>
</feature>